<dbReference type="AlphaFoldDB" id="A6JEY9"/>
<organism evidence="1 2">
    <name type="scientific">Rattus norvegicus</name>
    <name type="common">Rat</name>
    <dbReference type="NCBI Taxonomy" id="10116"/>
    <lineage>
        <taxon>Eukaryota</taxon>
        <taxon>Metazoa</taxon>
        <taxon>Chordata</taxon>
        <taxon>Craniata</taxon>
        <taxon>Vertebrata</taxon>
        <taxon>Euteleostomi</taxon>
        <taxon>Mammalia</taxon>
        <taxon>Eutheria</taxon>
        <taxon>Euarchontoglires</taxon>
        <taxon>Glires</taxon>
        <taxon>Rodentia</taxon>
        <taxon>Myomorpha</taxon>
        <taxon>Muroidea</taxon>
        <taxon>Muridae</taxon>
        <taxon>Murinae</taxon>
        <taxon>Rattus</taxon>
    </lineage>
</organism>
<name>A6JEY9_RAT</name>
<dbReference type="EMBL" id="CH473983">
    <property type="protein sequence ID" value="EDM00471.1"/>
    <property type="molecule type" value="Genomic_DNA"/>
</dbReference>
<dbReference type="Proteomes" id="UP000234681">
    <property type="component" value="Chromosome 3"/>
</dbReference>
<protein>
    <submittedName>
        <fullName evidence="1">RCG37740</fullName>
    </submittedName>
</protein>
<evidence type="ECO:0000313" key="2">
    <source>
        <dbReference type="Proteomes" id="UP000234681"/>
    </source>
</evidence>
<gene>
    <name evidence="1" type="ORF">rCG_37740</name>
</gene>
<sequence length="105" mass="11721">MFINFHDFFKQSGSLSPIIISQLLHMYVASSFPFNCSLLRTPLSGSKCQISGLGFYLIQYSLEAMCCVNYRGLTCLNVCLASLMVSFCLNLCLIPIQITMILCDT</sequence>
<evidence type="ECO:0000313" key="1">
    <source>
        <dbReference type="EMBL" id="EDM00471.1"/>
    </source>
</evidence>
<accession>A6JEY9</accession>
<proteinExistence type="predicted"/>
<reference evidence="1 2" key="1">
    <citation type="submission" date="2005-09" db="EMBL/GenBank/DDBJ databases">
        <authorList>
            <person name="Mural R.J."/>
            <person name="Li P.W."/>
            <person name="Adams M.D."/>
            <person name="Amanatides P.G."/>
            <person name="Baden-Tillson H."/>
            <person name="Barnstead M."/>
            <person name="Chin S.H."/>
            <person name="Dew I."/>
            <person name="Evans C.A."/>
            <person name="Ferriera S."/>
            <person name="Flanigan M."/>
            <person name="Fosler C."/>
            <person name="Glodek A."/>
            <person name="Gu Z."/>
            <person name="Holt R.A."/>
            <person name="Jennings D."/>
            <person name="Kraft C.L."/>
            <person name="Lu F."/>
            <person name="Nguyen T."/>
            <person name="Nusskern D.R."/>
            <person name="Pfannkoch C.M."/>
            <person name="Sitter C."/>
            <person name="Sutton G.G."/>
            <person name="Venter J.C."/>
            <person name="Wang Z."/>
            <person name="Woodage T."/>
            <person name="Zheng X.H."/>
            <person name="Zhong F."/>
        </authorList>
    </citation>
    <scope>NUCLEOTIDE SEQUENCE [LARGE SCALE GENOMIC DNA]</scope>
    <source>
        <strain>BN</strain>
        <strain evidence="2">Sprague-Dawley</strain>
    </source>
</reference>